<dbReference type="Proteomes" id="UP001212996">
    <property type="component" value="Unassembled WGS sequence"/>
</dbReference>
<accession>A0AAW6BSS6</accession>
<evidence type="ECO:0000256" key="1">
    <source>
        <dbReference type="SAM" id="MobiDB-lite"/>
    </source>
</evidence>
<dbReference type="AlphaFoldDB" id="A0AAW6BSS6"/>
<feature type="region of interest" description="Disordered" evidence="1">
    <location>
        <begin position="108"/>
        <end position="239"/>
    </location>
</feature>
<feature type="compositionally biased region" description="Basic and acidic residues" evidence="1">
    <location>
        <begin position="1"/>
        <end position="22"/>
    </location>
</feature>
<evidence type="ECO:0000313" key="3">
    <source>
        <dbReference type="EMBL" id="MDB6374880.1"/>
    </source>
</evidence>
<gene>
    <name evidence="3" type="ORF">PH362_24035</name>
</gene>
<proteinExistence type="predicted"/>
<feature type="region of interest" description="Disordered" evidence="1">
    <location>
        <begin position="1"/>
        <end position="37"/>
    </location>
</feature>
<dbReference type="RefSeq" id="WP_271867857.1">
    <property type="nucleotide sequence ID" value="NZ_JAQMFO010000063.1"/>
</dbReference>
<name>A0AAW6BSS6_9GAMM</name>
<evidence type="ECO:0000313" key="4">
    <source>
        <dbReference type="Proteomes" id="UP001212996"/>
    </source>
</evidence>
<organism evidence="3 4">
    <name type="scientific">Photorhabdus bodei</name>
    <dbReference type="NCBI Taxonomy" id="2029681"/>
    <lineage>
        <taxon>Bacteria</taxon>
        <taxon>Pseudomonadati</taxon>
        <taxon>Pseudomonadota</taxon>
        <taxon>Gammaproteobacteria</taxon>
        <taxon>Enterobacterales</taxon>
        <taxon>Morganellaceae</taxon>
        <taxon>Photorhabdus</taxon>
    </lineage>
</organism>
<reference evidence="3" key="1">
    <citation type="submission" date="2023-01" db="EMBL/GenBank/DDBJ databases">
        <title>Genome sequencing of Photorhabdus bodei 09-20.</title>
        <authorList>
            <person name="Kalindamar S."/>
            <person name="Kumru S."/>
        </authorList>
    </citation>
    <scope>NUCLEOTIDE SEQUENCE</scope>
    <source>
        <strain evidence="3">09-20</strain>
    </source>
</reference>
<dbReference type="EMBL" id="JAQMFO010000063">
    <property type="protein sequence ID" value="MDB6374880.1"/>
    <property type="molecule type" value="Genomic_DNA"/>
</dbReference>
<evidence type="ECO:0000256" key="2">
    <source>
        <dbReference type="SAM" id="Phobius"/>
    </source>
</evidence>
<keyword evidence="2" id="KW-1133">Transmembrane helix</keyword>
<sequence length="414" mass="45293">MTTEKRETGTEYGQEKLRERSAQSEVNTDENSGNKKVATKKMPGIIIATILAGSVTGTIMLTGDKTPNQQVNDAVIELNKDGINVDDVPDLHNEQATPLSIADDLNASVSTDQGKGVPVDEPNSASANENEKTEGNFESQLVEPEEKTNNANVDENWQIKPSDTPVSADDANTVKPGYTDGSEEAITINTPTPVTDVVPSNEVVKSTTQSKSESTVSTGSIRPSDNSKTESGTVASNKPAGRLNYDLAKFGITEDSQATIKLDIKPANQTPELPFRRTEFLHKPLYGQMQDMLTGADLNYTGKSVKVEYNQQQQNTVYVYSTFAAKIFLLPLGRNDNVNAYLSDENGWKLSMLPNNIIRVHRAENKGSWSQATDLFIVAGDRTYSLILQAVGDPEKRTDILRFFTPETVIKKKD</sequence>
<protein>
    <submittedName>
        <fullName evidence="3">Uncharacterized protein</fullName>
    </submittedName>
</protein>
<feature type="compositionally biased region" description="Polar residues" evidence="1">
    <location>
        <begin position="203"/>
        <end position="236"/>
    </location>
</feature>
<feature type="compositionally biased region" description="Polar residues" evidence="1">
    <location>
        <begin position="149"/>
        <end position="165"/>
    </location>
</feature>
<comment type="caution">
    <text evidence="3">The sequence shown here is derived from an EMBL/GenBank/DDBJ whole genome shotgun (WGS) entry which is preliminary data.</text>
</comment>
<feature type="transmembrane region" description="Helical" evidence="2">
    <location>
        <begin position="44"/>
        <end position="63"/>
    </location>
</feature>
<keyword evidence="2" id="KW-0472">Membrane</keyword>
<keyword evidence="2" id="KW-0812">Transmembrane</keyword>